<evidence type="ECO:0000313" key="2">
    <source>
        <dbReference type="EMBL" id="KKL76783.1"/>
    </source>
</evidence>
<gene>
    <name evidence="2" type="ORF">LCGC14_2041460</name>
</gene>
<dbReference type="InterPro" id="IPR020546">
    <property type="entry name" value="ATP_synth_F1_dsu/esu_N"/>
</dbReference>
<feature type="non-terminal residue" evidence="2">
    <location>
        <position position="35"/>
    </location>
</feature>
<proteinExistence type="predicted"/>
<accession>A0A0F9ERP8</accession>
<sequence>MADRTFNLNVITPEKVVYSKEVAAIIVHGTDGYLG</sequence>
<dbReference type="AlphaFoldDB" id="A0A0F9ERP8"/>
<comment type="caution">
    <text evidence="2">The sequence shown here is derived from an EMBL/GenBank/DDBJ whole genome shotgun (WGS) entry which is preliminary data.</text>
</comment>
<dbReference type="InterPro" id="IPR036771">
    <property type="entry name" value="ATPsynth_dsu/esu_N"/>
</dbReference>
<dbReference type="EMBL" id="LAZR01023945">
    <property type="protein sequence ID" value="KKL76783.1"/>
    <property type="molecule type" value="Genomic_DNA"/>
</dbReference>
<dbReference type="GO" id="GO:0015986">
    <property type="term" value="P:proton motive force-driven ATP synthesis"/>
    <property type="evidence" value="ECO:0007669"/>
    <property type="project" value="InterPro"/>
</dbReference>
<organism evidence="2">
    <name type="scientific">marine sediment metagenome</name>
    <dbReference type="NCBI Taxonomy" id="412755"/>
    <lineage>
        <taxon>unclassified sequences</taxon>
        <taxon>metagenomes</taxon>
        <taxon>ecological metagenomes</taxon>
    </lineage>
</organism>
<dbReference type="Pfam" id="PF02823">
    <property type="entry name" value="ATP-synt_DE_N"/>
    <property type="match status" value="1"/>
</dbReference>
<dbReference type="Gene3D" id="2.60.15.10">
    <property type="entry name" value="F0F1 ATP synthase delta/epsilon subunit, N-terminal"/>
    <property type="match status" value="1"/>
</dbReference>
<name>A0A0F9ERP8_9ZZZZ</name>
<evidence type="ECO:0000259" key="1">
    <source>
        <dbReference type="Pfam" id="PF02823"/>
    </source>
</evidence>
<reference evidence="2" key="1">
    <citation type="journal article" date="2015" name="Nature">
        <title>Complex archaea that bridge the gap between prokaryotes and eukaryotes.</title>
        <authorList>
            <person name="Spang A."/>
            <person name="Saw J.H."/>
            <person name="Jorgensen S.L."/>
            <person name="Zaremba-Niedzwiedzka K."/>
            <person name="Martijn J."/>
            <person name="Lind A.E."/>
            <person name="van Eijk R."/>
            <person name="Schleper C."/>
            <person name="Guy L."/>
            <person name="Ettema T.J."/>
        </authorList>
    </citation>
    <scope>NUCLEOTIDE SEQUENCE</scope>
</reference>
<protein>
    <recommendedName>
        <fullName evidence="1">ATP synthase F1 complex delta/epsilon subunit N-terminal domain-containing protein</fullName>
    </recommendedName>
</protein>
<feature type="domain" description="ATP synthase F1 complex delta/epsilon subunit N-terminal" evidence="1">
    <location>
        <begin position="6"/>
        <end position="35"/>
    </location>
</feature>
<dbReference type="SUPFAM" id="SSF51344">
    <property type="entry name" value="Epsilon subunit of F1F0-ATP synthase N-terminal domain"/>
    <property type="match status" value="1"/>
</dbReference>